<feature type="transmembrane region" description="Helical" evidence="8">
    <location>
        <begin position="136"/>
        <end position="159"/>
    </location>
</feature>
<evidence type="ECO:0000256" key="7">
    <source>
        <dbReference type="ARBA" id="ARBA00023136"/>
    </source>
</evidence>
<evidence type="ECO:0000313" key="9">
    <source>
        <dbReference type="EMBL" id="SDF29165.1"/>
    </source>
</evidence>
<evidence type="ECO:0000313" key="10">
    <source>
        <dbReference type="Proteomes" id="UP000182284"/>
    </source>
</evidence>
<comment type="similarity">
    <text evidence="2 8">Belongs to the 4-toluene sulfonate uptake permease (TSUP) (TC 2.A.102) family.</text>
</comment>
<dbReference type="GO" id="GO:0005886">
    <property type="term" value="C:plasma membrane"/>
    <property type="evidence" value="ECO:0007669"/>
    <property type="project" value="UniProtKB-SubCell"/>
</dbReference>
<dbReference type="Pfam" id="PF01925">
    <property type="entry name" value="TauE"/>
    <property type="match status" value="1"/>
</dbReference>
<comment type="subcellular location">
    <subcellularLocation>
        <location evidence="1 8">Cell membrane</location>
        <topology evidence="1 8">Multi-pass membrane protein</topology>
    </subcellularLocation>
</comment>
<feature type="transmembrane region" description="Helical" evidence="8">
    <location>
        <begin position="91"/>
        <end position="124"/>
    </location>
</feature>
<protein>
    <recommendedName>
        <fullName evidence="8">Probable membrane transporter protein</fullName>
    </recommendedName>
</protein>
<dbReference type="InterPro" id="IPR052017">
    <property type="entry name" value="TSUP"/>
</dbReference>
<keyword evidence="3" id="KW-0813">Transport</keyword>
<keyword evidence="7 8" id="KW-0472">Membrane</keyword>
<sequence>MEFVHDLIGGNLLTLHVLGMVAMVFVAAILQGVGGLGFAMFSAPLSALFFPELAPGPLLVLGGCLSVMVVLRERSAIDYKSAGMMITGRVIGNFIAVAVMTLLSATSFYILFAVLILLGVALSYSGLRIVANWRTLGAAGVMSGIMGTITSSGAPPYAIVMQNAAPATLRATLNFTFFFGATTSLLLLASVGRFGLHQLLLGLFLLPALLLGFTVSTRLARHVPKGAIRHVLLGLSALSAVGLLLRAAF</sequence>
<dbReference type="PANTHER" id="PTHR30269:SF37">
    <property type="entry name" value="MEMBRANE TRANSPORTER PROTEIN"/>
    <property type="match status" value="1"/>
</dbReference>
<keyword evidence="5 8" id="KW-0812">Transmembrane</keyword>
<evidence type="ECO:0000256" key="5">
    <source>
        <dbReference type="ARBA" id="ARBA00022692"/>
    </source>
</evidence>
<evidence type="ECO:0000256" key="4">
    <source>
        <dbReference type="ARBA" id="ARBA00022475"/>
    </source>
</evidence>
<dbReference type="RefSeq" id="WP_083351742.1">
    <property type="nucleotide sequence ID" value="NZ_FNBL01000003.1"/>
</dbReference>
<dbReference type="AlphaFoldDB" id="A0A1G7JWH9"/>
<evidence type="ECO:0000256" key="3">
    <source>
        <dbReference type="ARBA" id="ARBA00022448"/>
    </source>
</evidence>
<feature type="transmembrane region" description="Helical" evidence="8">
    <location>
        <begin position="171"/>
        <end position="189"/>
    </location>
</feature>
<accession>A0A1G7JWH9</accession>
<name>A0A1G7JWH9_9RHOB</name>
<evidence type="ECO:0000256" key="2">
    <source>
        <dbReference type="ARBA" id="ARBA00009142"/>
    </source>
</evidence>
<reference evidence="9 10" key="1">
    <citation type="submission" date="2016-10" db="EMBL/GenBank/DDBJ databases">
        <authorList>
            <person name="de Groot N.N."/>
        </authorList>
    </citation>
    <scope>NUCLEOTIDE SEQUENCE [LARGE SCALE GENOMIC DNA]</scope>
    <source>
        <strain evidence="9 10">DSM 27375</strain>
    </source>
</reference>
<feature type="transmembrane region" description="Helical" evidence="8">
    <location>
        <begin position="227"/>
        <end position="248"/>
    </location>
</feature>
<feature type="transmembrane region" description="Helical" evidence="8">
    <location>
        <begin position="53"/>
        <end position="71"/>
    </location>
</feature>
<dbReference type="PANTHER" id="PTHR30269">
    <property type="entry name" value="TRANSMEMBRANE PROTEIN YFCA"/>
    <property type="match status" value="1"/>
</dbReference>
<dbReference type="OrthoDB" id="5472127at2"/>
<evidence type="ECO:0000256" key="6">
    <source>
        <dbReference type="ARBA" id="ARBA00022989"/>
    </source>
</evidence>
<feature type="transmembrane region" description="Helical" evidence="8">
    <location>
        <begin position="195"/>
        <end position="215"/>
    </location>
</feature>
<gene>
    <name evidence="9" type="ORF">SAMN04488117_103235</name>
</gene>
<evidence type="ECO:0000256" key="8">
    <source>
        <dbReference type="RuleBase" id="RU363041"/>
    </source>
</evidence>
<keyword evidence="6 8" id="KW-1133">Transmembrane helix</keyword>
<proteinExistence type="inferred from homology"/>
<keyword evidence="4 8" id="KW-1003">Cell membrane</keyword>
<organism evidence="9 10">
    <name type="scientific">Celeribacter baekdonensis</name>
    <dbReference type="NCBI Taxonomy" id="875171"/>
    <lineage>
        <taxon>Bacteria</taxon>
        <taxon>Pseudomonadati</taxon>
        <taxon>Pseudomonadota</taxon>
        <taxon>Alphaproteobacteria</taxon>
        <taxon>Rhodobacterales</taxon>
        <taxon>Roseobacteraceae</taxon>
        <taxon>Celeribacter</taxon>
    </lineage>
</organism>
<dbReference type="Proteomes" id="UP000182284">
    <property type="component" value="Unassembled WGS sequence"/>
</dbReference>
<feature type="transmembrane region" description="Helical" evidence="8">
    <location>
        <begin position="12"/>
        <end position="41"/>
    </location>
</feature>
<dbReference type="EMBL" id="FNBL01000003">
    <property type="protein sequence ID" value="SDF29165.1"/>
    <property type="molecule type" value="Genomic_DNA"/>
</dbReference>
<dbReference type="InterPro" id="IPR002781">
    <property type="entry name" value="TM_pro_TauE-like"/>
</dbReference>
<evidence type="ECO:0000256" key="1">
    <source>
        <dbReference type="ARBA" id="ARBA00004651"/>
    </source>
</evidence>